<organism evidence="2 3">
    <name type="scientific">Variovorax soli</name>
    <dbReference type="NCBI Taxonomy" id="376815"/>
    <lineage>
        <taxon>Bacteria</taxon>
        <taxon>Pseudomonadati</taxon>
        <taxon>Pseudomonadota</taxon>
        <taxon>Betaproteobacteria</taxon>
        <taxon>Burkholderiales</taxon>
        <taxon>Comamonadaceae</taxon>
        <taxon>Variovorax</taxon>
    </lineage>
</organism>
<name>A0ABU1NA73_9BURK</name>
<dbReference type="SUPFAM" id="SSF54001">
    <property type="entry name" value="Cysteine proteinases"/>
    <property type="match status" value="1"/>
</dbReference>
<comment type="caution">
    <text evidence="2">The sequence shown here is derived from an EMBL/GenBank/DDBJ whole genome shotgun (WGS) entry which is preliminary data.</text>
</comment>
<dbReference type="PANTHER" id="PTHR33490">
    <property type="entry name" value="BLR5614 PROTEIN-RELATED"/>
    <property type="match status" value="1"/>
</dbReference>
<dbReference type="RefSeq" id="WP_309898608.1">
    <property type="nucleotide sequence ID" value="NZ_JAVDRF010000001.1"/>
</dbReference>
<dbReference type="Gene3D" id="3.10.620.30">
    <property type="match status" value="1"/>
</dbReference>
<protein>
    <submittedName>
        <fullName evidence="2">Transglutaminase-like putative cysteine protease</fullName>
    </submittedName>
</protein>
<sequence>MLIRIGFDIELTLSSPTALIYMLQVHPSRAGDVLGDENITISPPLATDFYRDAFDNECARVRVPAGVERVRLRNEAQVFDSGWPDPIDFGAVEHTPDQLPVETLRFLLPSRYCEVDGELLGFAWRSFGNVPKGWPLVQAICDYVHQHLVFDYQRARPTRTALEAWRERAGVCRDFTHLAITLCRCMNVPARYVTGYLGDIGIPPVPYPMDFSAWFEVYLGDRWWAFDARHNQPRIGRIMIAHGRDAADVPITMVFGEHTLERFEVVTEEVVG</sequence>
<feature type="domain" description="Transglutaminase-like" evidence="1">
    <location>
        <begin position="164"/>
        <end position="230"/>
    </location>
</feature>
<dbReference type="EMBL" id="JAVDRF010000001">
    <property type="protein sequence ID" value="MDR6534975.1"/>
    <property type="molecule type" value="Genomic_DNA"/>
</dbReference>
<dbReference type="PANTHER" id="PTHR33490:SF12">
    <property type="entry name" value="BLL5557 PROTEIN"/>
    <property type="match status" value="1"/>
</dbReference>
<gene>
    <name evidence="2" type="ORF">J2739_000735</name>
</gene>
<evidence type="ECO:0000313" key="2">
    <source>
        <dbReference type="EMBL" id="MDR6534975.1"/>
    </source>
</evidence>
<dbReference type="InterPro" id="IPR038765">
    <property type="entry name" value="Papain-like_cys_pep_sf"/>
</dbReference>
<dbReference type="Proteomes" id="UP001184230">
    <property type="component" value="Unassembled WGS sequence"/>
</dbReference>
<evidence type="ECO:0000313" key="3">
    <source>
        <dbReference type="Proteomes" id="UP001184230"/>
    </source>
</evidence>
<dbReference type="SMART" id="SM00460">
    <property type="entry name" value="TGc"/>
    <property type="match status" value="1"/>
</dbReference>
<dbReference type="Pfam" id="PF01841">
    <property type="entry name" value="Transglut_core"/>
    <property type="match status" value="1"/>
</dbReference>
<evidence type="ECO:0000259" key="1">
    <source>
        <dbReference type="SMART" id="SM00460"/>
    </source>
</evidence>
<proteinExistence type="predicted"/>
<dbReference type="InterPro" id="IPR002931">
    <property type="entry name" value="Transglutaminase-like"/>
</dbReference>
<accession>A0ABU1NA73</accession>
<keyword evidence="3" id="KW-1185">Reference proteome</keyword>
<reference evidence="2 3" key="1">
    <citation type="submission" date="2023-07" db="EMBL/GenBank/DDBJ databases">
        <title>Sorghum-associated microbial communities from plants grown in Nebraska, USA.</title>
        <authorList>
            <person name="Schachtman D."/>
        </authorList>
    </citation>
    <scope>NUCLEOTIDE SEQUENCE [LARGE SCALE GENOMIC DNA]</scope>
    <source>
        <strain evidence="2 3">DS1781</strain>
    </source>
</reference>
<dbReference type="Gene3D" id="2.60.40.2250">
    <property type="match status" value="1"/>
</dbReference>